<accession>A0AAV4J9M8</accession>
<dbReference type="EMBL" id="BMAT01003066">
    <property type="protein sequence ID" value="GFS19384.1"/>
    <property type="molecule type" value="Genomic_DNA"/>
</dbReference>
<reference evidence="2 3" key="1">
    <citation type="journal article" date="2021" name="Elife">
        <title>Chloroplast acquisition without the gene transfer in kleptoplastic sea slugs, Plakobranchus ocellatus.</title>
        <authorList>
            <person name="Maeda T."/>
            <person name="Takahashi S."/>
            <person name="Yoshida T."/>
            <person name="Shimamura S."/>
            <person name="Takaki Y."/>
            <person name="Nagai Y."/>
            <person name="Toyoda A."/>
            <person name="Suzuki Y."/>
            <person name="Arimoto A."/>
            <person name="Ishii H."/>
            <person name="Satoh N."/>
            <person name="Nishiyama T."/>
            <person name="Hasebe M."/>
            <person name="Maruyama T."/>
            <person name="Minagawa J."/>
            <person name="Obokata J."/>
            <person name="Shigenobu S."/>
        </authorList>
    </citation>
    <scope>NUCLEOTIDE SEQUENCE [LARGE SCALE GENOMIC DNA]</scope>
</reference>
<organism evidence="2 3">
    <name type="scientific">Elysia marginata</name>
    <dbReference type="NCBI Taxonomy" id="1093978"/>
    <lineage>
        <taxon>Eukaryota</taxon>
        <taxon>Metazoa</taxon>
        <taxon>Spiralia</taxon>
        <taxon>Lophotrochozoa</taxon>
        <taxon>Mollusca</taxon>
        <taxon>Gastropoda</taxon>
        <taxon>Heterobranchia</taxon>
        <taxon>Euthyneura</taxon>
        <taxon>Panpulmonata</taxon>
        <taxon>Sacoglossa</taxon>
        <taxon>Placobranchoidea</taxon>
        <taxon>Plakobranchidae</taxon>
        <taxon>Elysia</taxon>
    </lineage>
</organism>
<feature type="transmembrane region" description="Helical" evidence="1">
    <location>
        <begin position="42"/>
        <end position="61"/>
    </location>
</feature>
<protein>
    <submittedName>
        <fullName evidence="2">Uncharacterized protein</fullName>
    </submittedName>
</protein>
<evidence type="ECO:0000256" key="1">
    <source>
        <dbReference type="SAM" id="Phobius"/>
    </source>
</evidence>
<dbReference type="AlphaFoldDB" id="A0AAV4J9M8"/>
<proteinExistence type="predicted"/>
<sequence>MNDGTVDRGGTLTQCLTNLSPSNMKWPIQADSGPLQTFFSSLRTSSLSVYCTVIVLGIMGVGDRNRSFPNRPQLAGKSRLDTSYPHCGPSVCSFQSRLDTSYHHCGPSVCSLLD</sequence>
<keyword evidence="1" id="KW-1133">Transmembrane helix</keyword>
<keyword evidence="1" id="KW-0472">Membrane</keyword>
<evidence type="ECO:0000313" key="2">
    <source>
        <dbReference type="EMBL" id="GFS19384.1"/>
    </source>
</evidence>
<dbReference type="Proteomes" id="UP000762676">
    <property type="component" value="Unassembled WGS sequence"/>
</dbReference>
<name>A0AAV4J9M8_9GAST</name>
<keyword evidence="1" id="KW-0812">Transmembrane</keyword>
<keyword evidence="3" id="KW-1185">Reference proteome</keyword>
<comment type="caution">
    <text evidence="2">The sequence shown here is derived from an EMBL/GenBank/DDBJ whole genome shotgun (WGS) entry which is preliminary data.</text>
</comment>
<evidence type="ECO:0000313" key="3">
    <source>
        <dbReference type="Proteomes" id="UP000762676"/>
    </source>
</evidence>
<gene>
    <name evidence="2" type="ORF">ElyMa_001543900</name>
</gene>